<feature type="domain" description="Alkylated DNA repair protein AlkB homologue 8 N-terminal" evidence="2">
    <location>
        <begin position="85"/>
        <end position="122"/>
    </location>
</feature>
<feature type="region of interest" description="Disordered" evidence="1">
    <location>
        <begin position="143"/>
        <end position="164"/>
    </location>
</feature>
<feature type="region of interest" description="Disordered" evidence="1">
    <location>
        <begin position="185"/>
        <end position="207"/>
    </location>
</feature>
<comment type="caution">
    <text evidence="3">The sequence shown here is derived from an EMBL/GenBank/DDBJ whole genome shotgun (WGS) entry which is preliminary data.</text>
</comment>
<dbReference type="GO" id="GO:0008168">
    <property type="term" value="F:methyltransferase activity"/>
    <property type="evidence" value="ECO:0007669"/>
    <property type="project" value="InterPro"/>
</dbReference>
<evidence type="ECO:0000313" key="3">
    <source>
        <dbReference type="EMBL" id="KAK0146463.1"/>
    </source>
</evidence>
<dbReference type="Proteomes" id="UP001174136">
    <property type="component" value="Unassembled WGS sequence"/>
</dbReference>
<organism evidence="3 4">
    <name type="scientific">Merluccius polli</name>
    <name type="common">Benguela hake</name>
    <name type="synonym">Merluccius cadenati</name>
    <dbReference type="NCBI Taxonomy" id="89951"/>
    <lineage>
        <taxon>Eukaryota</taxon>
        <taxon>Metazoa</taxon>
        <taxon>Chordata</taxon>
        <taxon>Craniata</taxon>
        <taxon>Vertebrata</taxon>
        <taxon>Euteleostomi</taxon>
        <taxon>Actinopterygii</taxon>
        <taxon>Neopterygii</taxon>
        <taxon>Teleostei</taxon>
        <taxon>Neoteleostei</taxon>
        <taxon>Acanthomorphata</taxon>
        <taxon>Zeiogadaria</taxon>
        <taxon>Gadariae</taxon>
        <taxon>Gadiformes</taxon>
        <taxon>Gadoidei</taxon>
        <taxon>Merlucciidae</taxon>
        <taxon>Merluccius</taxon>
    </lineage>
</organism>
<name>A0AA47P3L3_MERPO</name>
<dbReference type="EMBL" id="JAOPHQ010002575">
    <property type="protein sequence ID" value="KAK0146463.1"/>
    <property type="molecule type" value="Genomic_DNA"/>
</dbReference>
<keyword evidence="4" id="KW-1185">Reference proteome</keyword>
<dbReference type="AlphaFoldDB" id="A0AA47P3L3"/>
<gene>
    <name evidence="3" type="ORF">N1851_014241</name>
</gene>
<protein>
    <recommendedName>
        <fullName evidence="2">Alkylated DNA repair protein AlkB homologue 8 N-terminal domain-containing protein</fullName>
    </recommendedName>
</protein>
<sequence length="207" mass="23980">METGTPSRLEHRLSDETLNRGPDSLWSLKIPWHSSQENNLKLNTSKTKELVIDFRRQRGDHAPLLINGVGMEKVASFKGPDLVYHTTAAIKKAQQRLHFLRVLRRNHLEKKLQVSFYRATIEPVLLYCTTVWFTACRQESTAEGHQVSRKEHRLSSSHPGEHYQLPWHQQSHYNNKGLLTPRTSSVQSVAIREETQVPQKQNKQTEE</sequence>
<accession>A0AA47P3L3</accession>
<evidence type="ECO:0000313" key="4">
    <source>
        <dbReference type="Proteomes" id="UP001174136"/>
    </source>
</evidence>
<dbReference type="GO" id="GO:0016706">
    <property type="term" value="F:2-oxoglutarate-dependent dioxygenase activity"/>
    <property type="evidence" value="ECO:0007669"/>
    <property type="project" value="InterPro"/>
</dbReference>
<evidence type="ECO:0000256" key="1">
    <source>
        <dbReference type="SAM" id="MobiDB-lite"/>
    </source>
</evidence>
<evidence type="ECO:0000259" key="2">
    <source>
        <dbReference type="Pfam" id="PF09004"/>
    </source>
</evidence>
<feature type="compositionally biased region" description="Polar residues" evidence="1">
    <location>
        <begin position="196"/>
        <end position="207"/>
    </location>
</feature>
<dbReference type="Pfam" id="PF09004">
    <property type="entry name" value="ALKBH8_N"/>
    <property type="match status" value="1"/>
</dbReference>
<dbReference type="InterPro" id="IPR015095">
    <property type="entry name" value="AlkB_hom8_N"/>
</dbReference>
<proteinExistence type="predicted"/>
<reference evidence="3" key="1">
    <citation type="journal article" date="2023" name="Front. Mar. Sci.">
        <title>A new Merluccius polli reference genome to investigate the effects of global change in West African waters.</title>
        <authorList>
            <person name="Mateo J.L."/>
            <person name="Blanco-Fernandez C."/>
            <person name="Garcia-Vazquez E."/>
            <person name="Machado-Schiaffino G."/>
        </authorList>
    </citation>
    <scope>NUCLEOTIDE SEQUENCE</scope>
    <source>
        <strain evidence="3">C29</strain>
        <tissue evidence="3">Fin</tissue>
    </source>
</reference>